<evidence type="ECO:0000259" key="3">
    <source>
        <dbReference type="SMART" id="SM01007"/>
    </source>
</evidence>
<dbReference type="PANTHER" id="PTHR22789">
    <property type="entry name" value="FUCULOSE PHOSPHATE ALDOLASE"/>
    <property type="match status" value="1"/>
</dbReference>
<feature type="domain" description="Class II aldolase/adducin N-terminal" evidence="3">
    <location>
        <begin position="3"/>
        <end position="201"/>
    </location>
</feature>
<dbReference type="GO" id="GO:0005829">
    <property type="term" value="C:cytosol"/>
    <property type="evidence" value="ECO:0007669"/>
    <property type="project" value="TreeGrafter"/>
</dbReference>
<dbReference type="Pfam" id="PF00596">
    <property type="entry name" value="Aldolase_II"/>
    <property type="match status" value="1"/>
</dbReference>
<keyword evidence="1" id="KW-0479">Metal-binding</keyword>
<dbReference type="SUPFAM" id="SSF53639">
    <property type="entry name" value="AraD/HMP-PK domain-like"/>
    <property type="match status" value="1"/>
</dbReference>
<dbReference type="Proteomes" id="UP000501090">
    <property type="component" value="Chromosome"/>
</dbReference>
<dbReference type="RefSeq" id="WP_173960216.1">
    <property type="nucleotide sequence ID" value="NZ_CBCSCC010000002.1"/>
</dbReference>
<dbReference type="KEGG" id="pard:DN92_05030"/>
<name>A0A6M9PNK6_9BURK</name>
<gene>
    <name evidence="4" type="ORF">DN92_05030</name>
</gene>
<dbReference type="InterPro" id="IPR050197">
    <property type="entry name" value="Aldolase_class_II_sugar_metab"/>
</dbReference>
<dbReference type="InterPro" id="IPR001303">
    <property type="entry name" value="Aldolase_II/adducin_N"/>
</dbReference>
<dbReference type="Gene3D" id="3.40.225.10">
    <property type="entry name" value="Class II aldolase/adducin N-terminal domain"/>
    <property type="match status" value="1"/>
</dbReference>
<keyword evidence="5" id="KW-1185">Reference proteome</keyword>
<keyword evidence="2" id="KW-0456">Lyase</keyword>
<sequence>MLETICDTLIDAYKRNWITSRDGNVSIRHHDRDHFYITPSGVRKQTLQPDQFKKIKLLGETWEELDYTDISKNLRPSGEIPLHFGLQKKLGQHSNEVRVVVHLHPTYCIAAMHAGIDLSTVSEAFPELNRYTKVAPNVQDVEPISQQLADQCHANLQLDEDGFIGFDIVGIKGHGVVAVDVSPWQAYEHIERLEHICKIVLASGKYDS</sequence>
<evidence type="ECO:0000256" key="2">
    <source>
        <dbReference type="ARBA" id="ARBA00023239"/>
    </source>
</evidence>
<dbReference type="InterPro" id="IPR036409">
    <property type="entry name" value="Aldolase_II/adducin_N_sf"/>
</dbReference>
<dbReference type="GO" id="GO:0019323">
    <property type="term" value="P:pentose catabolic process"/>
    <property type="evidence" value="ECO:0007669"/>
    <property type="project" value="TreeGrafter"/>
</dbReference>
<organism evidence="4 5">
    <name type="scientific">Polynucleobacter arcticus</name>
    <dbReference type="NCBI Taxonomy" id="1743165"/>
    <lineage>
        <taxon>Bacteria</taxon>
        <taxon>Pseudomonadati</taxon>
        <taxon>Pseudomonadota</taxon>
        <taxon>Betaproteobacteria</taxon>
        <taxon>Burkholderiales</taxon>
        <taxon>Burkholderiaceae</taxon>
        <taxon>Polynucleobacter</taxon>
    </lineage>
</organism>
<dbReference type="PANTHER" id="PTHR22789:SF0">
    <property type="entry name" value="3-OXO-TETRONATE 4-PHOSPHATE DECARBOXYLASE-RELATED"/>
    <property type="match status" value="1"/>
</dbReference>
<dbReference type="EMBL" id="CP028940">
    <property type="protein sequence ID" value="QKM60455.1"/>
    <property type="molecule type" value="Genomic_DNA"/>
</dbReference>
<proteinExistence type="predicted"/>
<reference evidence="4 5" key="1">
    <citation type="submission" date="2018-04" db="EMBL/GenBank/DDBJ databases">
        <title>Polynucleobacter sp. UK-Long2-W17 genome.</title>
        <authorList>
            <person name="Hahn M.W."/>
        </authorList>
    </citation>
    <scope>NUCLEOTIDE SEQUENCE [LARGE SCALE GENOMIC DNA]</scope>
    <source>
        <strain evidence="4 5">UK-Long2-W17</strain>
    </source>
</reference>
<evidence type="ECO:0000313" key="5">
    <source>
        <dbReference type="Proteomes" id="UP000501090"/>
    </source>
</evidence>
<dbReference type="GO" id="GO:0016832">
    <property type="term" value="F:aldehyde-lyase activity"/>
    <property type="evidence" value="ECO:0007669"/>
    <property type="project" value="TreeGrafter"/>
</dbReference>
<evidence type="ECO:0000313" key="4">
    <source>
        <dbReference type="EMBL" id="QKM60455.1"/>
    </source>
</evidence>
<protein>
    <submittedName>
        <fullName evidence="4">Class II aldolase family protein</fullName>
    </submittedName>
</protein>
<dbReference type="GO" id="GO:0046872">
    <property type="term" value="F:metal ion binding"/>
    <property type="evidence" value="ECO:0007669"/>
    <property type="project" value="UniProtKB-KW"/>
</dbReference>
<evidence type="ECO:0000256" key="1">
    <source>
        <dbReference type="ARBA" id="ARBA00022723"/>
    </source>
</evidence>
<dbReference type="SMART" id="SM01007">
    <property type="entry name" value="Aldolase_II"/>
    <property type="match status" value="1"/>
</dbReference>
<accession>A0A6M9PNK6</accession>
<dbReference type="AlphaFoldDB" id="A0A6M9PNK6"/>